<dbReference type="AlphaFoldDB" id="A0A317EL58"/>
<accession>A0A317EL58</accession>
<reference evidence="1 2" key="1">
    <citation type="submission" date="2018-05" db="EMBL/GenBank/DDBJ databases">
        <title>Pedobacter paludis sp. nov., isolated from wetland soil.</title>
        <authorList>
            <person name="Zhang Y."/>
            <person name="Wang G."/>
        </authorList>
    </citation>
    <scope>NUCLEOTIDE SEQUENCE [LARGE SCALE GENOMIC DNA]</scope>
    <source>
        <strain evidence="1 2">KCTC22721</strain>
    </source>
</reference>
<protein>
    <submittedName>
        <fullName evidence="1">Uncharacterized protein</fullName>
    </submittedName>
</protein>
<dbReference type="EMBL" id="QGNZ01000002">
    <property type="protein sequence ID" value="PWS27590.1"/>
    <property type="molecule type" value="Genomic_DNA"/>
</dbReference>
<gene>
    <name evidence="1" type="ORF">DHW03_08350</name>
</gene>
<dbReference type="Proteomes" id="UP000245379">
    <property type="component" value="Unassembled WGS sequence"/>
</dbReference>
<keyword evidence="2" id="KW-1185">Reference proteome</keyword>
<comment type="caution">
    <text evidence="1">The sequence shown here is derived from an EMBL/GenBank/DDBJ whole genome shotgun (WGS) entry which is preliminary data.</text>
</comment>
<evidence type="ECO:0000313" key="2">
    <source>
        <dbReference type="Proteomes" id="UP000245379"/>
    </source>
</evidence>
<evidence type="ECO:0000313" key="1">
    <source>
        <dbReference type="EMBL" id="PWS27590.1"/>
    </source>
</evidence>
<name>A0A317EL58_9SPHI</name>
<proteinExistence type="predicted"/>
<organism evidence="1 2">
    <name type="scientific">Pedobacter yonginense</name>
    <dbReference type="NCBI Taxonomy" id="651869"/>
    <lineage>
        <taxon>Bacteria</taxon>
        <taxon>Pseudomonadati</taxon>
        <taxon>Bacteroidota</taxon>
        <taxon>Sphingobacteriia</taxon>
        <taxon>Sphingobacteriales</taxon>
        <taxon>Sphingobacteriaceae</taxon>
        <taxon>Pedobacter</taxon>
    </lineage>
</organism>
<sequence>MALAYINLSSKQYFNFMCTSDFQRRIYHDTYREFQKKSKIYSLNATLHTFSDMVKANTRANSLHHKLQYCVMNTIEALENQMPTLQDEDGNAILFDFAELEIYASDLLNKAAHVVSLNYTSPKLVLHEIVDDLLILSYDNRSHVNETFIVKMKNDVMVNYQEQNALVLS</sequence>